<dbReference type="AlphaFoldDB" id="S6CDJ0"/>
<reference evidence="2" key="1">
    <citation type="submission" date="2013-07" db="EMBL/GenBank/DDBJ databases">
        <title>Functional and evolutionary insights for the origin and mechanisms of complete desiccation tolerance from genome of the sleeping chironomid Polypedilum vanderplanki.</title>
        <authorList>
            <person name="Gusev O."/>
            <person name="Suetsugu Y."/>
            <person name="Cornette R."/>
            <person name="Kawashima T."/>
            <person name="Logacheva M."/>
            <person name="Kondrashev A."/>
            <person name="Penin A."/>
            <person name="Hatanaka R."/>
            <person name="Kikuta S."/>
            <person name="Shimura S."/>
            <person name="Katayose Y."/>
            <person name="Matsumoto T."/>
            <person name="Shagimardanova E."/>
            <person name="Alexeev D."/>
            <person name="Govorun V."/>
            <person name="Wisecaver J."/>
            <person name="Mikheyev A."/>
            <person name="Koyanagi R."/>
            <person name="Nishiyama T."/>
            <person name="Shigenobu S."/>
            <person name="Shibata T.F."/>
            <person name="Hasebe M."/>
            <person name="Okuda T."/>
            <person name="Satoh N."/>
            <person name="Kikawada T."/>
        </authorList>
    </citation>
    <scope>NUCLEOTIDE SEQUENCE</scope>
</reference>
<name>S6CDJ0_POLVA</name>
<sequence>MTKDKGIIEETADTLTGAKDAAKEKVQNVTEKVKNVVTEITKEMDETKRNAKKEAEEKARKNLANEKTKMAVEKSFEGAKERFKGPTEGEFQSIDDKGNILKSSRYRLDVIPPFAAPHVQIFESVFEPASSSKIIPIVCASLKKIIK</sequence>
<evidence type="ECO:0000313" key="2">
    <source>
        <dbReference type="EMBL" id="BAN67640.1"/>
    </source>
</evidence>
<feature type="region of interest" description="Disordered" evidence="1">
    <location>
        <begin position="45"/>
        <end position="96"/>
    </location>
</feature>
<gene>
    <name evidence="2" type="primary">PvLEA24</name>
</gene>
<protein>
    <submittedName>
        <fullName evidence="2">PvLEA24 protein</fullName>
    </submittedName>
</protein>
<proteinExistence type="evidence at transcript level"/>
<organism evidence="2">
    <name type="scientific">Polypedilum vanderplanki</name>
    <name type="common">Sleeping chironomid midge</name>
    <dbReference type="NCBI Taxonomy" id="319348"/>
    <lineage>
        <taxon>Eukaryota</taxon>
        <taxon>Metazoa</taxon>
        <taxon>Ecdysozoa</taxon>
        <taxon>Arthropoda</taxon>
        <taxon>Hexapoda</taxon>
        <taxon>Insecta</taxon>
        <taxon>Pterygota</taxon>
        <taxon>Neoptera</taxon>
        <taxon>Endopterygota</taxon>
        <taxon>Diptera</taxon>
        <taxon>Nematocera</taxon>
        <taxon>Chironomoidea</taxon>
        <taxon>Chironomidae</taxon>
        <taxon>Chironominae</taxon>
        <taxon>Polypedilum</taxon>
        <taxon>Polypedilum</taxon>
    </lineage>
</organism>
<feature type="compositionally biased region" description="Basic and acidic residues" evidence="1">
    <location>
        <begin position="45"/>
        <end position="87"/>
    </location>
</feature>
<evidence type="ECO:0000256" key="1">
    <source>
        <dbReference type="SAM" id="MobiDB-lite"/>
    </source>
</evidence>
<accession>S6CDJ0</accession>
<dbReference type="EMBL" id="AB841340">
    <property type="protein sequence ID" value="BAN67640.1"/>
    <property type="molecule type" value="mRNA"/>
</dbReference>